<feature type="domain" description="FIIND" evidence="7">
    <location>
        <begin position="1"/>
        <end position="185"/>
    </location>
</feature>
<dbReference type="Pfam" id="PF13553">
    <property type="entry name" value="FIIND"/>
    <property type="match status" value="1"/>
</dbReference>
<dbReference type="Pfam" id="PF23679">
    <property type="entry name" value="UPA-FIIND"/>
    <property type="match status" value="1"/>
</dbReference>
<keyword evidence="4" id="KW-0391">Immunity</keyword>
<dbReference type="GO" id="GO:0045087">
    <property type="term" value="P:innate immune response"/>
    <property type="evidence" value="ECO:0007669"/>
    <property type="project" value="UniProtKB-KW"/>
</dbReference>
<keyword evidence="3" id="KW-0399">Innate immunity</keyword>
<dbReference type="PROSITE" id="PS51830">
    <property type="entry name" value="FIIND"/>
    <property type="match status" value="1"/>
</dbReference>
<dbReference type="InterPro" id="IPR011029">
    <property type="entry name" value="DEATH-like_dom_sf"/>
</dbReference>
<feature type="domain" description="CARD" evidence="6">
    <location>
        <begin position="184"/>
        <end position="274"/>
    </location>
</feature>
<dbReference type="eggNOG" id="KOG3573">
    <property type="taxonomic scope" value="Eukaryota"/>
</dbReference>
<dbReference type="EMBL" id="AGCU01080691">
    <property type="status" value="NOT_ANNOTATED_CDS"/>
    <property type="molecule type" value="Genomic_DNA"/>
</dbReference>
<evidence type="ECO:0000256" key="4">
    <source>
        <dbReference type="ARBA" id="ARBA00022859"/>
    </source>
</evidence>
<evidence type="ECO:0000256" key="3">
    <source>
        <dbReference type="ARBA" id="ARBA00022588"/>
    </source>
</evidence>
<evidence type="ECO:0000256" key="2">
    <source>
        <dbReference type="ARBA" id="ARBA00022490"/>
    </source>
</evidence>
<comment type="subcellular location">
    <subcellularLocation>
        <location evidence="1">Cytoplasm</location>
        <location evidence="1">Cytosol</location>
    </subcellularLocation>
</comment>
<dbReference type="OMA" id="FIECHRT"/>
<dbReference type="PANTHER" id="PTHR46985:SF4">
    <property type="entry name" value="CASPASE RECRUITMENT DOMAIN-CONTAINING PROTEIN 8"/>
    <property type="match status" value="1"/>
</dbReference>
<organism evidence="8 9">
    <name type="scientific">Pelodiscus sinensis</name>
    <name type="common">Chinese softshell turtle</name>
    <name type="synonym">Trionyx sinensis</name>
    <dbReference type="NCBI Taxonomy" id="13735"/>
    <lineage>
        <taxon>Eukaryota</taxon>
        <taxon>Metazoa</taxon>
        <taxon>Chordata</taxon>
        <taxon>Craniata</taxon>
        <taxon>Vertebrata</taxon>
        <taxon>Euteleostomi</taxon>
        <taxon>Archelosauria</taxon>
        <taxon>Testudinata</taxon>
        <taxon>Testudines</taxon>
        <taxon>Cryptodira</taxon>
        <taxon>Trionychia</taxon>
        <taxon>Trionychidae</taxon>
        <taxon>Pelodiscus</taxon>
    </lineage>
</organism>
<dbReference type="EMBL" id="AGCU01080692">
    <property type="status" value="NOT_ANNOTATED_CDS"/>
    <property type="molecule type" value="Genomic_DNA"/>
</dbReference>
<evidence type="ECO:0000256" key="5">
    <source>
        <dbReference type="ARBA" id="ARBA00023198"/>
    </source>
</evidence>
<dbReference type="SUPFAM" id="SSF47986">
    <property type="entry name" value="DEATH domain"/>
    <property type="match status" value="1"/>
</dbReference>
<keyword evidence="2" id="KW-0963">Cytoplasm</keyword>
<dbReference type="GeneTree" id="ENSGT00830000128447"/>
<dbReference type="Ensembl" id="ENSPSIT00000017282.1">
    <property type="protein sequence ID" value="ENSPSIP00000017204.1"/>
    <property type="gene ID" value="ENSPSIG00000015273.1"/>
</dbReference>
<dbReference type="GO" id="GO:0061702">
    <property type="term" value="C:canonical inflammasome complex"/>
    <property type="evidence" value="ECO:0007669"/>
    <property type="project" value="TreeGrafter"/>
</dbReference>
<dbReference type="GO" id="GO:0042981">
    <property type="term" value="P:regulation of apoptotic process"/>
    <property type="evidence" value="ECO:0007669"/>
    <property type="project" value="InterPro"/>
</dbReference>
<dbReference type="Pfam" id="PF00619">
    <property type="entry name" value="CARD"/>
    <property type="match status" value="1"/>
</dbReference>
<keyword evidence="5" id="KW-0395">Inflammatory response</keyword>
<protein>
    <submittedName>
        <fullName evidence="8">Caspase recruitment domain-containing protein 8-like</fullName>
    </submittedName>
</protein>
<evidence type="ECO:0000259" key="7">
    <source>
        <dbReference type="PROSITE" id="PS51830"/>
    </source>
</evidence>
<evidence type="ECO:0000313" key="9">
    <source>
        <dbReference type="Proteomes" id="UP000007267"/>
    </source>
</evidence>
<accession>K7GA93</accession>
<dbReference type="AlphaFoldDB" id="K7GA93"/>
<dbReference type="PANTHER" id="PTHR46985">
    <property type="entry name" value="NACHT, LRR AND PYD DOMAINS-CONTAINING PROTEIN 1"/>
    <property type="match status" value="1"/>
</dbReference>
<dbReference type="InterPro" id="IPR025307">
    <property type="entry name" value="FIIND_dom"/>
</dbReference>
<name>K7GA93_PELSI</name>
<dbReference type="HOGENOM" id="CLU_037186_0_0_1"/>
<reference evidence="8" key="3">
    <citation type="submission" date="2025-08" db="UniProtKB">
        <authorList>
            <consortium name="Ensembl"/>
        </authorList>
    </citation>
    <scope>IDENTIFICATION</scope>
</reference>
<evidence type="ECO:0000313" key="8">
    <source>
        <dbReference type="Ensembl" id="ENSPSIP00000017204.1"/>
    </source>
</evidence>
<reference evidence="9" key="1">
    <citation type="submission" date="2011-10" db="EMBL/GenBank/DDBJ databases">
        <authorList>
            <consortium name="Soft-shell Turtle Genome Consortium"/>
        </authorList>
    </citation>
    <scope>NUCLEOTIDE SEQUENCE [LARGE SCALE GENOMIC DNA]</scope>
    <source>
        <strain evidence="9">Daiwa-1</strain>
    </source>
</reference>
<dbReference type="GO" id="GO:0006954">
    <property type="term" value="P:inflammatory response"/>
    <property type="evidence" value="ECO:0007669"/>
    <property type="project" value="UniProtKB-KW"/>
</dbReference>
<dbReference type="STRING" id="13735.ENSPSIP00000017204"/>
<evidence type="ECO:0000259" key="6">
    <source>
        <dbReference type="PROSITE" id="PS50209"/>
    </source>
</evidence>
<dbReference type="InterPro" id="IPR051249">
    <property type="entry name" value="NLRP_Inflammasome"/>
</dbReference>
<reference evidence="8" key="4">
    <citation type="submission" date="2025-09" db="UniProtKB">
        <authorList>
            <consortium name="Ensembl"/>
        </authorList>
    </citation>
    <scope>IDENTIFICATION</scope>
</reference>
<dbReference type="Proteomes" id="UP000007267">
    <property type="component" value="Unassembled WGS sequence"/>
</dbReference>
<proteinExistence type="predicted"/>
<dbReference type="Gene3D" id="1.10.533.10">
    <property type="entry name" value="Death Domain, Fas"/>
    <property type="match status" value="1"/>
</dbReference>
<keyword evidence="9" id="KW-1185">Reference proteome</keyword>
<dbReference type="InterPro" id="IPR001315">
    <property type="entry name" value="CARD"/>
</dbReference>
<reference evidence="9" key="2">
    <citation type="journal article" date="2013" name="Nat. Genet.">
        <title>The draft genomes of soft-shell turtle and green sea turtle yield insights into the development and evolution of the turtle-specific body plan.</title>
        <authorList>
            <person name="Wang Z."/>
            <person name="Pascual-Anaya J."/>
            <person name="Zadissa A."/>
            <person name="Li W."/>
            <person name="Niimura Y."/>
            <person name="Huang Z."/>
            <person name="Li C."/>
            <person name="White S."/>
            <person name="Xiong Z."/>
            <person name="Fang D."/>
            <person name="Wang B."/>
            <person name="Ming Y."/>
            <person name="Chen Y."/>
            <person name="Zheng Y."/>
            <person name="Kuraku S."/>
            <person name="Pignatelli M."/>
            <person name="Herrero J."/>
            <person name="Beal K."/>
            <person name="Nozawa M."/>
            <person name="Li Q."/>
            <person name="Wang J."/>
            <person name="Zhang H."/>
            <person name="Yu L."/>
            <person name="Shigenobu S."/>
            <person name="Wang J."/>
            <person name="Liu J."/>
            <person name="Flicek P."/>
            <person name="Searle S."/>
            <person name="Wang J."/>
            <person name="Kuratani S."/>
            <person name="Yin Y."/>
            <person name="Aken B."/>
            <person name="Zhang G."/>
            <person name="Irie N."/>
        </authorList>
    </citation>
    <scope>NUCLEOTIDE SEQUENCE [LARGE SCALE GENOMIC DNA]</scope>
    <source>
        <strain evidence="9">Daiwa-1</strain>
    </source>
</reference>
<evidence type="ECO:0000256" key="1">
    <source>
        <dbReference type="ARBA" id="ARBA00004514"/>
    </source>
</evidence>
<sequence length="274" mass="31600">DESLCRIAHFEAGRMTPERPTSINRFFAVLKNPSFSQLGVLWRKLRSALTFIPIHSLVLIYRTLSMADVTLHLYLIPNDHSLKKAIEEEETTWKSTHVPKPPQTNPLYFGSRYQVSGLENLEITPAQLDFCYWSPGEQQSFVEIYTREMKKEIQLKVKGQEDGSLVWETLVRPGDVQQHNAGLVSPLGAAFVEKHRLQLRDRMGLLDSMLARFRDAQLLNSEEEEEVKSHQTSKRRNDALLQLVERKGIRAQEKLYQILRETDPCLVEDLEASQ</sequence>
<dbReference type="PROSITE" id="PS50209">
    <property type="entry name" value="CARD"/>
    <property type="match status" value="1"/>
</dbReference>